<evidence type="ECO:0008006" key="3">
    <source>
        <dbReference type="Google" id="ProtNLM"/>
    </source>
</evidence>
<evidence type="ECO:0000313" key="2">
    <source>
        <dbReference type="Proteomes" id="UP001596074"/>
    </source>
</evidence>
<dbReference type="Proteomes" id="UP001596074">
    <property type="component" value="Unassembled WGS sequence"/>
</dbReference>
<protein>
    <recommendedName>
        <fullName evidence="3">Helix-turn-helix domain-containing protein</fullName>
    </recommendedName>
</protein>
<accession>A0ABW1A1M7</accession>
<gene>
    <name evidence="1" type="ORF">ACFPZN_22715</name>
</gene>
<proteinExistence type="predicted"/>
<keyword evidence="2" id="KW-1185">Reference proteome</keyword>
<sequence length="243" mass="27421">MGAVPRKIPVPSLVGAENSAMAVELGFHGSPDMVTRSVQHRGCEILVPRHRLAVLQRQTPRPRFSWADRALISALVRPLPSRRRTGMLITPGTLPHWHADLVKRRWTYKRRRPRRPPASPTIRDPVVRMAAENPTRGYRRIAGEPAKLGRRIAPATVWAILKKTDIDPAPRGSGPTRGQFPRSQAERMLACDFFTVETITLTRLYWLTVVEHAARRLHVLGVTAHPTRPWITQQPPQPHARPG</sequence>
<evidence type="ECO:0000313" key="1">
    <source>
        <dbReference type="EMBL" id="MFC5748443.1"/>
    </source>
</evidence>
<dbReference type="RefSeq" id="WP_378284108.1">
    <property type="nucleotide sequence ID" value="NZ_JBHSON010000032.1"/>
</dbReference>
<comment type="caution">
    <text evidence="1">The sequence shown here is derived from an EMBL/GenBank/DDBJ whole genome shotgun (WGS) entry which is preliminary data.</text>
</comment>
<organism evidence="1 2">
    <name type="scientific">Actinomadura rugatobispora</name>
    <dbReference type="NCBI Taxonomy" id="1994"/>
    <lineage>
        <taxon>Bacteria</taxon>
        <taxon>Bacillati</taxon>
        <taxon>Actinomycetota</taxon>
        <taxon>Actinomycetes</taxon>
        <taxon>Streptosporangiales</taxon>
        <taxon>Thermomonosporaceae</taxon>
        <taxon>Actinomadura</taxon>
    </lineage>
</organism>
<reference evidence="2" key="1">
    <citation type="journal article" date="2019" name="Int. J. Syst. Evol. Microbiol.">
        <title>The Global Catalogue of Microorganisms (GCM) 10K type strain sequencing project: providing services to taxonomists for standard genome sequencing and annotation.</title>
        <authorList>
            <consortium name="The Broad Institute Genomics Platform"/>
            <consortium name="The Broad Institute Genome Sequencing Center for Infectious Disease"/>
            <person name="Wu L."/>
            <person name="Ma J."/>
        </authorList>
    </citation>
    <scope>NUCLEOTIDE SEQUENCE [LARGE SCALE GENOMIC DNA]</scope>
    <source>
        <strain evidence="2">KCTC 42087</strain>
    </source>
</reference>
<dbReference type="EMBL" id="JBHSON010000032">
    <property type="protein sequence ID" value="MFC5748443.1"/>
    <property type="molecule type" value="Genomic_DNA"/>
</dbReference>
<name>A0ABW1A1M7_9ACTN</name>